<dbReference type="AlphaFoldDB" id="A0A3B0YLN7"/>
<keyword evidence="2" id="KW-1133">Transmembrane helix</keyword>
<dbReference type="InterPro" id="IPR053156">
    <property type="entry name" value="T6SS_TssM-like"/>
</dbReference>
<evidence type="ECO:0000256" key="1">
    <source>
        <dbReference type="SAM" id="MobiDB-lite"/>
    </source>
</evidence>
<dbReference type="EMBL" id="UOFL01000101">
    <property type="protein sequence ID" value="VAW76172.1"/>
    <property type="molecule type" value="Genomic_DNA"/>
</dbReference>
<feature type="transmembrane region" description="Helical" evidence="2">
    <location>
        <begin position="407"/>
        <end position="428"/>
    </location>
</feature>
<feature type="region of interest" description="Disordered" evidence="1">
    <location>
        <begin position="843"/>
        <end position="862"/>
    </location>
</feature>
<dbReference type="PANTHER" id="PTHR36153">
    <property type="entry name" value="INNER MEMBRANE PROTEIN-RELATED"/>
    <property type="match status" value="1"/>
</dbReference>
<proteinExistence type="predicted"/>
<reference evidence="3" key="1">
    <citation type="submission" date="2018-06" db="EMBL/GenBank/DDBJ databases">
        <authorList>
            <person name="Zhirakovskaya E."/>
        </authorList>
    </citation>
    <scope>NUCLEOTIDE SEQUENCE</scope>
</reference>
<organism evidence="3">
    <name type="scientific">hydrothermal vent metagenome</name>
    <dbReference type="NCBI Taxonomy" id="652676"/>
    <lineage>
        <taxon>unclassified sequences</taxon>
        <taxon>metagenomes</taxon>
        <taxon>ecological metagenomes</taxon>
    </lineage>
</organism>
<sequence>MQHFFSNYHKQYPWHRTGMFAVLISIWLFLYQQYLIAAPLSVAILFIYLLVAKSINKKLALKRTLILKNLEVDSSDIIRNIVASDDNKQTEENQFNHLIAKLLEQYPRTSDIPFYFFIDSDSDSAGAGIDHLLQKSGLVSIVDPGIDSKLKVCQSNVDHYYFDWWFTSKGVMIDLSVLLDGRVSDEFNAGLVQIENLIKFVKQFGDNTIQGIIYSVNADTLNSENDYLLSCKLPQLETISQSISKNVAGTLDYNLLVQSSQDISGFNEFARVYSETGNFSPIGVQIQGNVDKGLMQFVDSLNAFVLLMLQKNNTQLRDLQSSGFVNNVDQLRPSILKITESVSKVSGQSQCKGVYFVDIGQAITSDLRDPNSQYVNSEAGQSTSAALRMMLSNVTQKLQRNSFASKLLGVVSLSLLLGGLSILSYMFINSYANIRSMDRIPTRSEVSESQQKEKNSSALIDKATRLIAYSVSKLVITPRKGPIPDSRPGGKKPGKAPKISQAKLTFSGEKLHHYLLGVVYNTIGEKSLLPVLEQSHSALAPFLESVKDMQIPFKYTNRGYLVVRLQLDKIIPAYLARSKKVRKDNGLKPLNGQVLRNNILALHINAHVNQWRRLLKVIKFKAVSSRQNAAKFLKVLVVKQEFSIYLKTLADHHLPSYNHPDVDKFKAYLENIESNYHHLKLMTALSGSILNSKKDKLSRKTLAEIKISSQNNSLQQSYLADFEKSVLSILMSGKVKEPTVVAANDGSKATTKKVVTTAVVTPTKIVDPKIAGTKAVDPKIVGTKAVGTKAVGTKAVGTKAVDPKIVGTKVVDPKIVGSKAVGTKAVDPKIAGTKAVDPKIVGTKAVDPNPSGPASIDPDTSQASQVAQSDEIRAKLVADWNNNIYKFCGRKISRRYPVNYNARSLVKIVDFNKYFGWRGQVQAFYKNKLKPYIVVNRRRAYRWNEAGKALKLGNRLLRHIEAVQTIRRLWYKRGYLALTVRLRPELLSSGAARFGMTIGKSYIEYETRDRKQYSAMQWTSRGTAWRAKYVFILRNQNQNHDHDQNHRNDTREGRFPNNKWFWVRLMNRTLRGRSGLVAVLDGRLKMLFHLERGEKIIRQFRVINRYRCFKL</sequence>
<accession>A0A3B0YLN7</accession>
<name>A0A3B0YLN7_9ZZZZ</name>
<protein>
    <submittedName>
        <fullName evidence="3">Uncharacterized protein</fullName>
    </submittedName>
</protein>
<evidence type="ECO:0000256" key="2">
    <source>
        <dbReference type="SAM" id="Phobius"/>
    </source>
</evidence>
<gene>
    <name evidence="3" type="ORF">MNBD_GAMMA12-1839</name>
</gene>
<dbReference type="PANTHER" id="PTHR36153:SF1">
    <property type="entry name" value="TYPE VI SECRETION SYSTEM COMPONENT TSSM1"/>
    <property type="match status" value="1"/>
</dbReference>
<keyword evidence="2" id="KW-0472">Membrane</keyword>
<keyword evidence="2" id="KW-0812">Transmembrane</keyword>
<feature type="transmembrane region" description="Helical" evidence="2">
    <location>
        <begin position="36"/>
        <end position="55"/>
    </location>
</feature>
<feature type="transmembrane region" description="Helical" evidence="2">
    <location>
        <begin position="12"/>
        <end position="30"/>
    </location>
</feature>
<evidence type="ECO:0000313" key="3">
    <source>
        <dbReference type="EMBL" id="VAW76172.1"/>
    </source>
</evidence>
<feature type="region of interest" description="Disordered" evidence="1">
    <location>
        <begin position="479"/>
        <end position="498"/>
    </location>
</feature>